<protein>
    <recommendedName>
        <fullName evidence="4 12">Cell division protein FtsX</fullName>
    </recommendedName>
</protein>
<evidence type="ECO:0000256" key="8">
    <source>
        <dbReference type="ARBA" id="ARBA00022692"/>
    </source>
</evidence>
<comment type="function">
    <text evidence="12">Part of the ABC transporter FtsEX involved in cellular division.</text>
</comment>
<dbReference type="Proteomes" id="UP000255108">
    <property type="component" value="Unassembled WGS sequence"/>
</dbReference>
<evidence type="ECO:0000313" key="17">
    <source>
        <dbReference type="EMBL" id="TCU82994.1"/>
    </source>
</evidence>
<feature type="transmembrane region" description="Helical" evidence="13">
    <location>
        <begin position="270"/>
        <end position="292"/>
    </location>
</feature>
<dbReference type="Pfam" id="PF02687">
    <property type="entry name" value="FtsX"/>
    <property type="match status" value="1"/>
</dbReference>
<dbReference type="NCBIfam" id="TIGR00439">
    <property type="entry name" value="FtsX_Gneg"/>
    <property type="match status" value="1"/>
</dbReference>
<feature type="transmembrane region" description="Helical" evidence="13">
    <location>
        <begin position="27"/>
        <end position="47"/>
    </location>
</feature>
<evidence type="ECO:0000313" key="19">
    <source>
        <dbReference type="Proteomes" id="UP000295794"/>
    </source>
</evidence>
<evidence type="ECO:0000256" key="11">
    <source>
        <dbReference type="ARBA" id="ARBA00023306"/>
    </source>
</evidence>
<evidence type="ECO:0000256" key="4">
    <source>
        <dbReference type="ARBA" id="ARBA00021907"/>
    </source>
</evidence>
<feature type="transmembrane region" description="Helical" evidence="13">
    <location>
        <begin position="222"/>
        <end position="245"/>
    </location>
</feature>
<gene>
    <name evidence="16" type="primary">ftsX</name>
    <name evidence="17" type="ORF">EV682_11354</name>
    <name evidence="16" type="ORF">NCTC11159_04407</name>
</gene>
<keyword evidence="11 12" id="KW-0131">Cell cycle</keyword>
<dbReference type="Proteomes" id="UP000295794">
    <property type="component" value="Unassembled WGS sequence"/>
</dbReference>
<evidence type="ECO:0000256" key="2">
    <source>
        <dbReference type="ARBA" id="ARBA00007379"/>
    </source>
</evidence>
<dbReference type="OrthoDB" id="9813411at2"/>
<feature type="transmembrane region" description="Helical" evidence="13">
    <location>
        <begin position="174"/>
        <end position="194"/>
    </location>
</feature>
<dbReference type="InterPro" id="IPR047590">
    <property type="entry name" value="FtsX_proteobact-type"/>
</dbReference>
<dbReference type="Gene3D" id="3.30.70.3040">
    <property type="match status" value="1"/>
</dbReference>
<dbReference type="AlphaFoldDB" id="A0A377SXX8"/>
<evidence type="ECO:0000256" key="12">
    <source>
        <dbReference type="PIRNR" id="PIRNR003097"/>
    </source>
</evidence>
<evidence type="ECO:0000256" key="1">
    <source>
        <dbReference type="ARBA" id="ARBA00004429"/>
    </source>
</evidence>
<dbReference type="GO" id="GO:0005886">
    <property type="term" value="C:plasma membrane"/>
    <property type="evidence" value="ECO:0007669"/>
    <property type="project" value="UniProtKB-SubCell"/>
</dbReference>
<evidence type="ECO:0000259" key="14">
    <source>
        <dbReference type="Pfam" id="PF02687"/>
    </source>
</evidence>
<dbReference type="InterPro" id="IPR003838">
    <property type="entry name" value="ABC3_permease_C"/>
</dbReference>
<dbReference type="PANTHER" id="PTHR47755:SF1">
    <property type="entry name" value="CELL DIVISION PROTEIN FTSX"/>
    <property type="match status" value="1"/>
</dbReference>
<dbReference type="PANTHER" id="PTHR47755">
    <property type="entry name" value="CELL DIVISION PROTEIN FTSX"/>
    <property type="match status" value="1"/>
</dbReference>
<comment type="subcellular location">
    <subcellularLocation>
        <location evidence="1">Cell inner membrane</location>
        <topology evidence="1">Multi-pass membrane protein</topology>
    </subcellularLocation>
</comment>
<evidence type="ECO:0000256" key="7">
    <source>
        <dbReference type="ARBA" id="ARBA00022618"/>
    </source>
</evidence>
<dbReference type="InterPro" id="IPR040690">
    <property type="entry name" value="FtsX_ECD"/>
</dbReference>
<keyword evidence="8 13" id="KW-0812">Transmembrane</keyword>
<feature type="domain" description="FtsX extracellular" evidence="15">
    <location>
        <begin position="62"/>
        <end position="154"/>
    </location>
</feature>
<dbReference type="InterPro" id="IPR004513">
    <property type="entry name" value="FtsX"/>
</dbReference>
<evidence type="ECO:0000256" key="13">
    <source>
        <dbReference type="SAM" id="Phobius"/>
    </source>
</evidence>
<evidence type="ECO:0000256" key="5">
    <source>
        <dbReference type="ARBA" id="ARBA00022475"/>
    </source>
</evidence>
<comment type="subunit">
    <text evidence="3">Forms a membrane-associated complex with FtsE.</text>
</comment>
<dbReference type="Pfam" id="PF18075">
    <property type="entry name" value="FtsX_ECD"/>
    <property type="match status" value="1"/>
</dbReference>
<dbReference type="RefSeq" id="WP_115230060.1">
    <property type="nucleotide sequence ID" value="NZ_CAWOLO010000013.1"/>
</dbReference>
<dbReference type="EMBL" id="SMBT01000013">
    <property type="protein sequence ID" value="TCU82994.1"/>
    <property type="molecule type" value="Genomic_DNA"/>
</dbReference>
<evidence type="ECO:0000259" key="15">
    <source>
        <dbReference type="Pfam" id="PF18075"/>
    </source>
</evidence>
<evidence type="ECO:0000313" key="18">
    <source>
        <dbReference type="Proteomes" id="UP000255108"/>
    </source>
</evidence>
<evidence type="ECO:0000256" key="3">
    <source>
        <dbReference type="ARBA" id="ARBA00011160"/>
    </source>
</evidence>
<keyword evidence="5 12" id="KW-1003">Cell membrane</keyword>
<accession>A0A377SXX8</accession>
<keyword evidence="19" id="KW-1185">Reference proteome</keyword>
<dbReference type="GO" id="GO:0051301">
    <property type="term" value="P:cell division"/>
    <property type="evidence" value="ECO:0007669"/>
    <property type="project" value="UniProtKB-KW"/>
</dbReference>
<evidence type="ECO:0000256" key="10">
    <source>
        <dbReference type="ARBA" id="ARBA00023136"/>
    </source>
</evidence>
<comment type="similarity">
    <text evidence="2 12">Belongs to the ABC-4 integral membrane protein family. FtsX subfamily.</text>
</comment>
<dbReference type="EMBL" id="UGHR01000006">
    <property type="protein sequence ID" value="STR45817.1"/>
    <property type="molecule type" value="Genomic_DNA"/>
</dbReference>
<feature type="domain" description="ABC3 transporter permease C-terminal" evidence="14">
    <location>
        <begin position="177"/>
        <end position="296"/>
    </location>
</feature>
<evidence type="ECO:0000256" key="9">
    <source>
        <dbReference type="ARBA" id="ARBA00022989"/>
    </source>
</evidence>
<evidence type="ECO:0000313" key="16">
    <source>
        <dbReference type="EMBL" id="STR45817.1"/>
    </source>
</evidence>
<reference evidence="16 18" key="1">
    <citation type="submission" date="2018-06" db="EMBL/GenBank/DDBJ databases">
        <authorList>
            <consortium name="Pathogen Informatics"/>
            <person name="Doyle S."/>
        </authorList>
    </citation>
    <scope>NUCLEOTIDE SEQUENCE [LARGE SCALE GENOMIC DNA]</scope>
    <source>
        <strain evidence="16 18">NCTC11159</strain>
    </source>
</reference>
<organism evidence="16 18">
    <name type="scientific">Iodobacter fluviatilis</name>
    <dbReference type="NCBI Taxonomy" id="537"/>
    <lineage>
        <taxon>Bacteria</taxon>
        <taxon>Pseudomonadati</taxon>
        <taxon>Pseudomonadota</taxon>
        <taxon>Betaproteobacteria</taxon>
        <taxon>Neisseriales</taxon>
        <taxon>Chitinibacteraceae</taxon>
        <taxon>Iodobacter</taxon>
    </lineage>
</organism>
<sequence>MKHWFRLHLQSLARTLGALFSHPFSSALNLLVIGITAALPLALWLIISSLSSVASQIHVEPQISVFMRDTATAEELATLKTQLKKDPRIANSRFISKDDALKEMQISSGATNLLAGLSENPLPDAFVLSSKDGQASTLEALQKDLISRPGVEEVQHDSAWAHRLERLLALGQTLFEVIAVLLATALTLITGNAIRMQILTRKEEIEVARLIGATDAFIRRPFVYFAMVQGLLGGLLACGIVGGMLSHLNPAVSDLATAYGQKFSLQSPDLSTIAIVCGLCTLLTFIGAWLAVWRHLRQFT</sequence>
<reference evidence="17 19" key="2">
    <citation type="submission" date="2019-03" db="EMBL/GenBank/DDBJ databases">
        <title>Genomic Encyclopedia of Type Strains, Phase IV (KMG-IV): sequencing the most valuable type-strain genomes for metagenomic binning, comparative biology and taxonomic classification.</title>
        <authorList>
            <person name="Goeker M."/>
        </authorList>
    </citation>
    <scope>NUCLEOTIDE SEQUENCE [LARGE SCALE GENOMIC DNA]</scope>
    <source>
        <strain evidence="17 19">DSM 3764</strain>
    </source>
</reference>
<proteinExistence type="inferred from homology"/>
<dbReference type="GO" id="GO:0032153">
    <property type="term" value="C:cell division site"/>
    <property type="evidence" value="ECO:0007669"/>
    <property type="project" value="TreeGrafter"/>
</dbReference>
<name>A0A377SXX8_9NEIS</name>
<keyword evidence="9 13" id="KW-1133">Transmembrane helix</keyword>
<keyword evidence="7 12" id="KW-0132">Cell division</keyword>
<keyword evidence="6 12" id="KW-0997">Cell inner membrane</keyword>
<keyword evidence="10 12" id="KW-0472">Membrane</keyword>
<evidence type="ECO:0000256" key="6">
    <source>
        <dbReference type="ARBA" id="ARBA00022519"/>
    </source>
</evidence>
<dbReference type="PIRSF" id="PIRSF003097">
    <property type="entry name" value="FtsX"/>
    <property type="match status" value="1"/>
</dbReference>